<sequence>SSKIWSMYLSEAEKHDKILADNWKGDTDGILIFTGLFSATVAAFIIESYKNLQSDAGATTVTLLGQISLQLAAQANNTHITIPLLPDPNAFQPTSSALRVNILWFLSLVLSLTCALSATLIQQWARRYLMATQRHAIPQKRGQIHAFLYAGVTRYRMMAATEALPALLHTSVLFFFVGLIEFLFSI</sequence>
<dbReference type="Proteomes" id="UP000814140">
    <property type="component" value="Unassembled WGS sequence"/>
</dbReference>
<evidence type="ECO:0000313" key="1">
    <source>
        <dbReference type="EMBL" id="KAI0069176.1"/>
    </source>
</evidence>
<feature type="non-terminal residue" evidence="1">
    <location>
        <position position="1"/>
    </location>
</feature>
<protein>
    <submittedName>
        <fullName evidence="1">Uncharacterized protein</fullName>
    </submittedName>
</protein>
<accession>A0ACB8TL56</accession>
<gene>
    <name evidence="1" type="ORF">BV25DRAFT_1782317</name>
</gene>
<keyword evidence="2" id="KW-1185">Reference proteome</keyword>
<evidence type="ECO:0000313" key="2">
    <source>
        <dbReference type="Proteomes" id="UP000814140"/>
    </source>
</evidence>
<reference evidence="1" key="2">
    <citation type="journal article" date="2022" name="New Phytol.">
        <title>Evolutionary transition to the ectomycorrhizal habit in the genomes of a hyperdiverse lineage of mushroom-forming fungi.</title>
        <authorList>
            <person name="Looney B."/>
            <person name="Miyauchi S."/>
            <person name="Morin E."/>
            <person name="Drula E."/>
            <person name="Courty P.E."/>
            <person name="Kohler A."/>
            <person name="Kuo A."/>
            <person name="LaButti K."/>
            <person name="Pangilinan J."/>
            <person name="Lipzen A."/>
            <person name="Riley R."/>
            <person name="Andreopoulos W."/>
            <person name="He G."/>
            <person name="Johnson J."/>
            <person name="Nolan M."/>
            <person name="Tritt A."/>
            <person name="Barry K.W."/>
            <person name="Grigoriev I.V."/>
            <person name="Nagy L.G."/>
            <person name="Hibbett D."/>
            <person name="Henrissat B."/>
            <person name="Matheny P.B."/>
            <person name="Labbe J."/>
            <person name="Martin F.M."/>
        </authorList>
    </citation>
    <scope>NUCLEOTIDE SEQUENCE</scope>
    <source>
        <strain evidence="1">HHB10654</strain>
    </source>
</reference>
<dbReference type="EMBL" id="MU277187">
    <property type="protein sequence ID" value="KAI0069176.1"/>
    <property type="molecule type" value="Genomic_DNA"/>
</dbReference>
<organism evidence="1 2">
    <name type="scientific">Artomyces pyxidatus</name>
    <dbReference type="NCBI Taxonomy" id="48021"/>
    <lineage>
        <taxon>Eukaryota</taxon>
        <taxon>Fungi</taxon>
        <taxon>Dikarya</taxon>
        <taxon>Basidiomycota</taxon>
        <taxon>Agaricomycotina</taxon>
        <taxon>Agaricomycetes</taxon>
        <taxon>Russulales</taxon>
        <taxon>Auriscalpiaceae</taxon>
        <taxon>Artomyces</taxon>
    </lineage>
</organism>
<proteinExistence type="predicted"/>
<comment type="caution">
    <text evidence="1">The sequence shown here is derived from an EMBL/GenBank/DDBJ whole genome shotgun (WGS) entry which is preliminary data.</text>
</comment>
<feature type="non-terminal residue" evidence="1">
    <location>
        <position position="186"/>
    </location>
</feature>
<name>A0ACB8TL56_9AGAM</name>
<reference evidence="1" key="1">
    <citation type="submission" date="2021-03" db="EMBL/GenBank/DDBJ databases">
        <authorList>
            <consortium name="DOE Joint Genome Institute"/>
            <person name="Ahrendt S."/>
            <person name="Looney B.P."/>
            <person name="Miyauchi S."/>
            <person name="Morin E."/>
            <person name="Drula E."/>
            <person name="Courty P.E."/>
            <person name="Chicoki N."/>
            <person name="Fauchery L."/>
            <person name="Kohler A."/>
            <person name="Kuo A."/>
            <person name="Labutti K."/>
            <person name="Pangilinan J."/>
            <person name="Lipzen A."/>
            <person name="Riley R."/>
            <person name="Andreopoulos W."/>
            <person name="He G."/>
            <person name="Johnson J."/>
            <person name="Barry K.W."/>
            <person name="Grigoriev I.V."/>
            <person name="Nagy L."/>
            <person name="Hibbett D."/>
            <person name="Henrissat B."/>
            <person name="Matheny P.B."/>
            <person name="Labbe J."/>
            <person name="Martin F."/>
        </authorList>
    </citation>
    <scope>NUCLEOTIDE SEQUENCE</scope>
    <source>
        <strain evidence="1">HHB10654</strain>
    </source>
</reference>